<evidence type="ECO:0008006" key="3">
    <source>
        <dbReference type="Google" id="ProtNLM"/>
    </source>
</evidence>
<organism evidence="1 2">
    <name type="scientific">Candidatus Abyssobacteria bacterium SURF_17</name>
    <dbReference type="NCBI Taxonomy" id="2093361"/>
    <lineage>
        <taxon>Bacteria</taxon>
        <taxon>Pseudomonadati</taxon>
        <taxon>Candidatus Hydrogenedentota</taxon>
        <taxon>Candidatus Abyssobacteria</taxon>
    </lineage>
</organism>
<evidence type="ECO:0000313" key="1">
    <source>
        <dbReference type="EMBL" id="RJP71358.1"/>
    </source>
</evidence>
<evidence type="ECO:0000313" key="2">
    <source>
        <dbReference type="Proteomes" id="UP000285961"/>
    </source>
</evidence>
<comment type="caution">
    <text evidence="1">The sequence shown here is derived from an EMBL/GenBank/DDBJ whole genome shotgun (WGS) entry which is preliminary data.</text>
</comment>
<gene>
    <name evidence="1" type="ORF">C4532_07475</name>
</gene>
<protein>
    <recommendedName>
        <fullName evidence="3">Histone H1</fullName>
    </recommendedName>
</protein>
<accession>A0A419F0I5</accession>
<sequence>MGKKKKRPADLNKLAASILKAATEGELTNENASERSDKNPAAVALGRLGGLKGGKARAGKLSAKKRTEIARKAARARWEKR</sequence>
<dbReference type="AlphaFoldDB" id="A0A419F0I5"/>
<dbReference type="Proteomes" id="UP000285961">
    <property type="component" value="Unassembled WGS sequence"/>
</dbReference>
<name>A0A419F0I5_9BACT</name>
<reference evidence="1 2" key="1">
    <citation type="journal article" date="2017" name="ISME J.">
        <title>Energy and carbon metabolisms in a deep terrestrial subsurface fluid microbial community.</title>
        <authorList>
            <person name="Momper L."/>
            <person name="Jungbluth S.P."/>
            <person name="Lee M.D."/>
            <person name="Amend J.P."/>
        </authorList>
    </citation>
    <scope>NUCLEOTIDE SEQUENCE [LARGE SCALE GENOMIC DNA]</scope>
    <source>
        <strain evidence="1">SURF_17</strain>
    </source>
</reference>
<proteinExistence type="predicted"/>
<dbReference type="EMBL" id="QZKI01000060">
    <property type="protein sequence ID" value="RJP71358.1"/>
    <property type="molecule type" value="Genomic_DNA"/>
</dbReference>